<name>A0A430LHS5_9HYPO</name>
<protein>
    <submittedName>
        <fullName evidence="2">Uncharacterized protein</fullName>
    </submittedName>
</protein>
<dbReference type="AlphaFoldDB" id="A0A430LHS5"/>
<proteinExistence type="predicted"/>
<reference evidence="2 3" key="1">
    <citation type="submission" date="2017-06" db="EMBL/GenBank/DDBJ databases">
        <title>Comparative genomic analysis of Ambrosia Fusariam Clade fungi.</title>
        <authorList>
            <person name="Stajich J.E."/>
            <person name="Carrillo J."/>
            <person name="Kijimoto T."/>
            <person name="Eskalen A."/>
            <person name="O'Donnell K."/>
            <person name="Kasson M."/>
        </authorList>
    </citation>
    <scope>NUCLEOTIDE SEQUENCE [LARGE SCALE GENOMIC DNA]</scope>
    <source>
        <strain evidence="2 3">UCR1854</strain>
    </source>
</reference>
<feature type="compositionally biased region" description="Acidic residues" evidence="1">
    <location>
        <begin position="122"/>
        <end position="133"/>
    </location>
</feature>
<dbReference type="Proteomes" id="UP000287124">
    <property type="component" value="Unassembled WGS sequence"/>
</dbReference>
<keyword evidence="3" id="KW-1185">Reference proteome</keyword>
<dbReference type="EMBL" id="MIKF01000192">
    <property type="protein sequence ID" value="RTE75251.1"/>
    <property type="molecule type" value="Genomic_DNA"/>
</dbReference>
<evidence type="ECO:0000256" key="1">
    <source>
        <dbReference type="SAM" id="MobiDB-lite"/>
    </source>
</evidence>
<evidence type="ECO:0000313" key="2">
    <source>
        <dbReference type="EMBL" id="RTE75251.1"/>
    </source>
</evidence>
<gene>
    <name evidence="2" type="ORF">BHE90_010275</name>
</gene>
<feature type="region of interest" description="Disordered" evidence="1">
    <location>
        <begin position="78"/>
        <end position="133"/>
    </location>
</feature>
<organism evidence="2 3">
    <name type="scientific">Fusarium euwallaceae</name>
    <dbReference type="NCBI Taxonomy" id="1147111"/>
    <lineage>
        <taxon>Eukaryota</taxon>
        <taxon>Fungi</taxon>
        <taxon>Dikarya</taxon>
        <taxon>Ascomycota</taxon>
        <taxon>Pezizomycotina</taxon>
        <taxon>Sordariomycetes</taxon>
        <taxon>Hypocreomycetidae</taxon>
        <taxon>Hypocreales</taxon>
        <taxon>Nectriaceae</taxon>
        <taxon>Fusarium</taxon>
        <taxon>Fusarium solani species complex</taxon>
    </lineage>
</organism>
<sequence>MILYPQVPSRNLLCEKSIGHALNAHVERQRSKRQATSKSALDKATETLRRQASVLQLLFPNQRLDELVDKDRNDLIQLISPKQTQDQANEERTLQSPDPLPTIGSSGISGDLEDAQSSPEDLSIEESGEEERH</sequence>
<evidence type="ECO:0000313" key="3">
    <source>
        <dbReference type="Proteomes" id="UP000287124"/>
    </source>
</evidence>
<accession>A0A430LHS5</accession>
<comment type="caution">
    <text evidence="2">The sequence shown here is derived from an EMBL/GenBank/DDBJ whole genome shotgun (WGS) entry which is preliminary data.</text>
</comment>